<evidence type="ECO:0000313" key="1">
    <source>
        <dbReference type="EMBL" id="KAL2541372.1"/>
    </source>
</evidence>
<sequence>MPNIESFNKGKTYFEVLEVDVERLHWLNPLVFNVSVLLEEDIPKLANLDHNEMPFDAIAYVGPVSERMLLMSKLPRQQYNRRRRGRCRGPVPLMCYFRGLGRCYRCLGVERSRCPMSSIIQGALGDVVRDLR</sequence>
<organism evidence="1 2">
    <name type="scientific">Abeliophyllum distichum</name>
    <dbReference type="NCBI Taxonomy" id="126358"/>
    <lineage>
        <taxon>Eukaryota</taxon>
        <taxon>Viridiplantae</taxon>
        <taxon>Streptophyta</taxon>
        <taxon>Embryophyta</taxon>
        <taxon>Tracheophyta</taxon>
        <taxon>Spermatophyta</taxon>
        <taxon>Magnoliopsida</taxon>
        <taxon>eudicotyledons</taxon>
        <taxon>Gunneridae</taxon>
        <taxon>Pentapetalae</taxon>
        <taxon>asterids</taxon>
        <taxon>lamiids</taxon>
        <taxon>Lamiales</taxon>
        <taxon>Oleaceae</taxon>
        <taxon>Forsythieae</taxon>
        <taxon>Abeliophyllum</taxon>
    </lineage>
</organism>
<dbReference type="Proteomes" id="UP001604336">
    <property type="component" value="Unassembled WGS sequence"/>
</dbReference>
<accession>A0ABD1VVP8</accession>
<keyword evidence="2" id="KW-1185">Reference proteome</keyword>
<reference evidence="2" key="1">
    <citation type="submission" date="2024-07" db="EMBL/GenBank/DDBJ databases">
        <title>Two chromosome-level genome assemblies of Korean endemic species Abeliophyllum distichum and Forsythia ovata (Oleaceae).</title>
        <authorList>
            <person name="Jang H."/>
        </authorList>
    </citation>
    <scope>NUCLEOTIDE SEQUENCE [LARGE SCALE GENOMIC DNA]</scope>
</reference>
<dbReference type="AlphaFoldDB" id="A0ABD1VVP8"/>
<gene>
    <name evidence="1" type="ORF">Adt_02350</name>
</gene>
<proteinExistence type="predicted"/>
<evidence type="ECO:0000313" key="2">
    <source>
        <dbReference type="Proteomes" id="UP001604336"/>
    </source>
</evidence>
<comment type="caution">
    <text evidence="1">The sequence shown here is derived from an EMBL/GenBank/DDBJ whole genome shotgun (WGS) entry which is preliminary data.</text>
</comment>
<dbReference type="EMBL" id="JBFOLK010000001">
    <property type="protein sequence ID" value="KAL2541372.1"/>
    <property type="molecule type" value="Genomic_DNA"/>
</dbReference>
<protein>
    <submittedName>
        <fullName evidence="1">Uncharacterized protein</fullName>
    </submittedName>
</protein>
<name>A0ABD1VVP8_9LAMI</name>